<dbReference type="GO" id="GO:0000122">
    <property type="term" value="P:negative regulation of transcription by RNA polymerase II"/>
    <property type="evidence" value="ECO:0007669"/>
    <property type="project" value="TreeGrafter"/>
</dbReference>
<sequence>MPLSYASEHCKPEEDTQDPRVAQHPEHGQLLGAEGEEATFSSFFPPPTFPLTSIVFRDASEEGTGSPQSSCSACSSPGALDAAPWSQSEEESTSSQEAEGPGPSQEAAGAQASPQEVQRGKLAALVCFLLLKYRAGEPTTEAEMLREVLGDDQEHFPVAFRQACECLQMIFGLEVQEADPGSDCYIVTTALGLTYDGLMSPEETMPKTGLLVVVLAVILLNGDRCPEERMWEALGAVGVFAGVEHIIYGEPRELLTEAWVQEQYLEYQQVPHSDPPRSEFLWGPRAHAEANKMEVLDFFLKVNSRDPRRL</sequence>
<dbReference type="SMART" id="SM01392">
    <property type="entry name" value="MAGE_N"/>
    <property type="match status" value="1"/>
</dbReference>
<dbReference type="InterPro" id="IPR041898">
    <property type="entry name" value="MAGE_WH1"/>
</dbReference>
<feature type="compositionally biased region" description="Basic and acidic residues" evidence="1">
    <location>
        <begin position="8"/>
        <end position="27"/>
    </location>
</feature>
<reference evidence="3" key="1">
    <citation type="journal article" date="2021" name="Evol. Appl.">
        <title>The genome of the Pyrenean desman and the effects of bottlenecks and inbreeding on the genomic landscape of an endangered species.</title>
        <authorList>
            <person name="Escoda L."/>
            <person name="Castresana J."/>
        </authorList>
    </citation>
    <scope>NUCLEOTIDE SEQUENCE</scope>
    <source>
        <strain evidence="3">IBE-C5619</strain>
    </source>
</reference>
<evidence type="ECO:0000313" key="3">
    <source>
        <dbReference type="EMBL" id="KAG8505944.1"/>
    </source>
</evidence>
<dbReference type="AlphaFoldDB" id="A0A8J6DEX6"/>
<dbReference type="Pfam" id="PF12440">
    <property type="entry name" value="MAGE_N"/>
    <property type="match status" value="1"/>
</dbReference>
<name>A0A8J6DEX6_GALPY</name>
<gene>
    <name evidence="3" type="ORF">J0S82_006167</name>
</gene>
<feature type="domain" description="MAGE" evidence="2">
    <location>
        <begin position="118"/>
        <end position="310"/>
    </location>
</feature>
<keyword evidence="4" id="KW-1185">Reference proteome</keyword>
<dbReference type="InterPro" id="IPR037445">
    <property type="entry name" value="MAGE"/>
</dbReference>
<dbReference type="OrthoDB" id="9665809at2759"/>
<accession>A0A8J6DEX6</accession>
<proteinExistence type="predicted"/>
<dbReference type="Proteomes" id="UP000700334">
    <property type="component" value="Unassembled WGS sequence"/>
</dbReference>
<evidence type="ECO:0000313" key="4">
    <source>
        <dbReference type="Proteomes" id="UP000700334"/>
    </source>
</evidence>
<dbReference type="PROSITE" id="PS50838">
    <property type="entry name" value="MAGE"/>
    <property type="match status" value="1"/>
</dbReference>
<dbReference type="Gene3D" id="1.10.10.1200">
    <property type="entry name" value="MAGE homology domain, winged helix WH1 motif"/>
    <property type="match status" value="1"/>
</dbReference>
<protein>
    <submittedName>
        <fullName evidence="3">Melanoma-associated antigen 10</fullName>
    </submittedName>
</protein>
<dbReference type="PANTHER" id="PTHR11736">
    <property type="entry name" value="MELANOMA-ASSOCIATED ANTIGEN MAGE ANTIGEN"/>
    <property type="match status" value="1"/>
</dbReference>
<dbReference type="InterPro" id="IPR002190">
    <property type="entry name" value="MHD_dom"/>
</dbReference>
<dbReference type="Pfam" id="PF01454">
    <property type="entry name" value="MAGE"/>
    <property type="match status" value="1"/>
</dbReference>
<organism evidence="3 4">
    <name type="scientific">Galemys pyrenaicus</name>
    <name type="common">Iberian desman</name>
    <name type="synonym">Pyrenean desman</name>
    <dbReference type="NCBI Taxonomy" id="202257"/>
    <lineage>
        <taxon>Eukaryota</taxon>
        <taxon>Metazoa</taxon>
        <taxon>Chordata</taxon>
        <taxon>Craniata</taxon>
        <taxon>Vertebrata</taxon>
        <taxon>Euteleostomi</taxon>
        <taxon>Mammalia</taxon>
        <taxon>Eutheria</taxon>
        <taxon>Laurasiatheria</taxon>
        <taxon>Eulipotyphla</taxon>
        <taxon>Talpidae</taxon>
        <taxon>Galemys</taxon>
    </lineage>
</organism>
<evidence type="ECO:0000259" key="2">
    <source>
        <dbReference type="PROSITE" id="PS50838"/>
    </source>
</evidence>
<dbReference type="Gene3D" id="1.10.10.1210">
    <property type="entry name" value="MAGE homology domain, winged helix WH2 motif"/>
    <property type="match status" value="1"/>
</dbReference>
<feature type="region of interest" description="Disordered" evidence="1">
    <location>
        <begin position="1"/>
        <end position="115"/>
    </location>
</feature>
<evidence type="ECO:0000256" key="1">
    <source>
        <dbReference type="SAM" id="MobiDB-lite"/>
    </source>
</evidence>
<dbReference type="EMBL" id="JAGFMF010012202">
    <property type="protein sequence ID" value="KAG8505944.1"/>
    <property type="molecule type" value="Genomic_DNA"/>
</dbReference>
<dbReference type="InterPro" id="IPR041899">
    <property type="entry name" value="MAGE_WH2"/>
</dbReference>
<dbReference type="InterPro" id="IPR021072">
    <property type="entry name" value="MAGE_N"/>
</dbReference>
<dbReference type="GO" id="GO:0005634">
    <property type="term" value="C:nucleus"/>
    <property type="evidence" value="ECO:0007669"/>
    <property type="project" value="TreeGrafter"/>
</dbReference>
<dbReference type="PANTHER" id="PTHR11736:SF81">
    <property type="entry name" value="MAGE DOMAIN-CONTAINING PROTEIN"/>
    <property type="match status" value="1"/>
</dbReference>
<dbReference type="SMART" id="SM01373">
    <property type="entry name" value="MAGE"/>
    <property type="match status" value="1"/>
</dbReference>
<dbReference type="FunFam" id="1.10.10.1210:FF:000001">
    <property type="entry name" value="melanoma-associated antigen D1"/>
    <property type="match status" value="1"/>
</dbReference>
<feature type="compositionally biased region" description="Low complexity" evidence="1">
    <location>
        <begin position="65"/>
        <end position="79"/>
    </location>
</feature>
<comment type="caution">
    <text evidence="3">The sequence shown here is derived from an EMBL/GenBank/DDBJ whole genome shotgun (WGS) entry which is preliminary data.</text>
</comment>